<dbReference type="EMBL" id="PYAS01000017">
    <property type="protein sequence ID" value="PSL23146.1"/>
    <property type="molecule type" value="Genomic_DNA"/>
</dbReference>
<feature type="transmembrane region" description="Helical" evidence="1">
    <location>
        <begin position="157"/>
        <end position="183"/>
    </location>
</feature>
<sequence length="193" mass="22088">MKKNINAIQSLTWLRETLLFFRNHYLIVLGLGLTAAIGRIVQLGAFGPISPGLHIAMEVIVESARILLFVYALGLTQLKRGFSRLKQMFTSGKAWTEHWQKGRVRLKMHWRSLLASFVIYLLIAWVTNLLIDYTAFQTCLYYKLKVNNIIAEKSSEWVIILFFKNLSVIPLTLIFNALFLLWVTGRVSDGGNV</sequence>
<dbReference type="Proteomes" id="UP000241964">
    <property type="component" value="Unassembled WGS sequence"/>
</dbReference>
<keyword evidence="3" id="KW-1185">Reference proteome</keyword>
<accession>A0A2P8FN49</accession>
<feature type="transmembrane region" description="Helical" evidence="1">
    <location>
        <begin position="55"/>
        <end position="78"/>
    </location>
</feature>
<keyword evidence="1" id="KW-0812">Transmembrane</keyword>
<feature type="transmembrane region" description="Helical" evidence="1">
    <location>
        <begin position="113"/>
        <end position="131"/>
    </location>
</feature>
<organism evidence="2 3">
    <name type="scientific">Dyadobacter jiangsuensis</name>
    <dbReference type="NCBI Taxonomy" id="1591085"/>
    <lineage>
        <taxon>Bacteria</taxon>
        <taxon>Pseudomonadati</taxon>
        <taxon>Bacteroidota</taxon>
        <taxon>Cytophagia</taxon>
        <taxon>Cytophagales</taxon>
        <taxon>Spirosomataceae</taxon>
        <taxon>Dyadobacter</taxon>
    </lineage>
</organism>
<keyword evidence="1" id="KW-0472">Membrane</keyword>
<proteinExistence type="predicted"/>
<dbReference type="AlphaFoldDB" id="A0A2P8FN49"/>
<gene>
    <name evidence="2" type="ORF">CLV60_11723</name>
</gene>
<keyword evidence="1" id="KW-1133">Transmembrane helix</keyword>
<evidence type="ECO:0000313" key="3">
    <source>
        <dbReference type="Proteomes" id="UP000241964"/>
    </source>
</evidence>
<dbReference type="RefSeq" id="WP_106598788.1">
    <property type="nucleotide sequence ID" value="NZ_PYAS01000017.1"/>
</dbReference>
<comment type="caution">
    <text evidence="2">The sequence shown here is derived from an EMBL/GenBank/DDBJ whole genome shotgun (WGS) entry which is preliminary data.</text>
</comment>
<dbReference type="OrthoDB" id="953809at2"/>
<evidence type="ECO:0000313" key="2">
    <source>
        <dbReference type="EMBL" id="PSL23146.1"/>
    </source>
</evidence>
<reference evidence="2 3" key="1">
    <citation type="submission" date="2018-03" db="EMBL/GenBank/DDBJ databases">
        <title>Genomic Encyclopedia of Archaeal and Bacterial Type Strains, Phase II (KMG-II): from individual species to whole genera.</title>
        <authorList>
            <person name="Goeker M."/>
        </authorList>
    </citation>
    <scope>NUCLEOTIDE SEQUENCE [LARGE SCALE GENOMIC DNA]</scope>
    <source>
        <strain evidence="2 3">DSM 29057</strain>
    </source>
</reference>
<protein>
    <submittedName>
        <fullName evidence="2">Uncharacterized protein</fullName>
    </submittedName>
</protein>
<evidence type="ECO:0000256" key="1">
    <source>
        <dbReference type="SAM" id="Phobius"/>
    </source>
</evidence>
<feature type="transmembrane region" description="Helical" evidence="1">
    <location>
        <begin position="25"/>
        <end position="49"/>
    </location>
</feature>
<name>A0A2P8FN49_9BACT</name>